<proteinExistence type="predicted"/>
<organism evidence="2 3">
    <name type="scientific">Crotalus adamanteus</name>
    <name type="common">Eastern diamondback rattlesnake</name>
    <dbReference type="NCBI Taxonomy" id="8729"/>
    <lineage>
        <taxon>Eukaryota</taxon>
        <taxon>Metazoa</taxon>
        <taxon>Chordata</taxon>
        <taxon>Craniata</taxon>
        <taxon>Vertebrata</taxon>
        <taxon>Euteleostomi</taxon>
        <taxon>Lepidosauria</taxon>
        <taxon>Squamata</taxon>
        <taxon>Bifurcata</taxon>
        <taxon>Unidentata</taxon>
        <taxon>Episquamata</taxon>
        <taxon>Toxicofera</taxon>
        <taxon>Serpentes</taxon>
        <taxon>Colubroidea</taxon>
        <taxon>Viperidae</taxon>
        <taxon>Crotalinae</taxon>
        <taxon>Crotalus</taxon>
    </lineage>
</organism>
<dbReference type="Proteomes" id="UP001474421">
    <property type="component" value="Unassembled WGS sequence"/>
</dbReference>
<protein>
    <submittedName>
        <fullName evidence="2">High affinity cAMP-specific and IBMX-insensitive 3-cyclic phosphodiesterase 8B</fullName>
    </submittedName>
</protein>
<evidence type="ECO:0000313" key="3">
    <source>
        <dbReference type="Proteomes" id="UP001474421"/>
    </source>
</evidence>
<evidence type="ECO:0000313" key="2">
    <source>
        <dbReference type="EMBL" id="KAK9408477.1"/>
    </source>
</evidence>
<gene>
    <name evidence="2" type="ORF">NXF25_007251</name>
</gene>
<keyword evidence="3" id="KW-1185">Reference proteome</keyword>
<comment type="caution">
    <text evidence="2">The sequence shown here is derived from an EMBL/GenBank/DDBJ whole genome shotgun (WGS) entry which is preliminary data.</text>
</comment>
<name>A0AAW1C3Y9_CROAD</name>
<feature type="region of interest" description="Disordered" evidence="1">
    <location>
        <begin position="61"/>
        <end position="94"/>
    </location>
</feature>
<dbReference type="AlphaFoldDB" id="A0AAW1C3Y9"/>
<evidence type="ECO:0000256" key="1">
    <source>
        <dbReference type="SAM" id="MobiDB-lite"/>
    </source>
</evidence>
<accession>A0AAW1C3Y9</accession>
<dbReference type="EMBL" id="JAOTOJ010000002">
    <property type="protein sequence ID" value="KAK9408477.1"/>
    <property type="molecule type" value="Genomic_DNA"/>
</dbReference>
<sequence length="129" mass="13604">MGCAPSIHVSQSGMIYCRDSDESSSPRQTTTVSQGTAATLHGLFIKTDAADSIPSVLAYQSRQLPPPNRPAYPRREVGSSGGHPSCGVEAETQISQSSVKVRAAPAGRYPDLFQLEDGAAFLNLVPSDV</sequence>
<reference evidence="2 3" key="1">
    <citation type="journal article" date="2024" name="Proc. Natl. Acad. Sci. U.S.A.">
        <title>The genetic regulatory architecture and epigenomic basis for age-related changes in rattlesnake venom.</title>
        <authorList>
            <person name="Hogan M.P."/>
            <person name="Holding M.L."/>
            <person name="Nystrom G.S."/>
            <person name="Colston T.J."/>
            <person name="Bartlett D.A."/>
            <person name="Mason A.J."/>
            <person name="Ellsworth S.A."/>
            <person name="Rautsaw R.M."/>
            <person name="Lawrence K.C."/>
            <person name="Strickland J.L."/>
            <person name="He B."/>
            <person name="Fraser P."/>
            <person name="Margres M.J."/>
            <person name="Gilbert D.M."/>
            <person name="Gibbs H.L."/>
            <person name="Parkinson C.L."/>
            <person name="Rokyta D.R."/>
        </authorList>
    </citation>
    <scope>NUCLEOTIDE SEQUENCE [LARGE SCALE GENOMIC DNA]</scope>
    <source>
        <strain evidence="2">DRR0105</strain>
    </source>
</reference>
<dbReference type="Pfam" id="PF08629">
    <property type="entry name" value="PDE8"/>
    <property type="match status" value="1"/>
</dbReference>